<keyword evidence="2" id="KW-1185">Reference proteome</keyword>
<protein>
    <submittedName>
        <fullName evidence="1">Uncharacterized protein</fullName>
    </submittedName>
</protein>
<accession>A0A9D4KA79</accession>
<evidence type="ECO:0000313" key="2">
    <source>
        <dbReference type="Proteomes" id="UP000828390"/>
    </source>
</evidence>
<reference evidence="1" key="1">
    <citation type="journal article" date="2019" name="bioRxiv">
        <title>The Genome of the Zebra Mussel, Dreissena polymorpha: A Resource for Invasive Species Research.</title>
        <authorList>
            <person name="McCartney M.A."/>
            <person name="Auch B."/>
            <person name="Kono T."/>
            <person name="Mallez S."/>
            <person name="Zhang Y."/>
            <person name="Obille A."/>
            <person name="Becker A."/>
            <person name="Abrahante J.E."/>
            <person name="Garbe J."/>
            <person name="Badalamenti J.P."/>
            <person name="Herman A."/>
            <person name="Mangelson H."/>
            <person name="Liachko I."/>
            <person name="Sullivan S."/>
            <person name="Sone E.D."/>
            <person name="Koren S."/>
            <person name="Silverstein K.A.T."/>
            <person name="Beckman K.B."/>
            <person name="Gohl D.M."/>
        </authorList>
    </citation>
    <scope>NUCLEOTIDE SEQUENCE</scope>
    <source>
        <strain evidence="1">Duluth1</strain>
        <tissue evidence="1">Whole animal</tissue>
    </source>
</reference>
<dbReference type="Proteomes" id="UP000828390">
    <property type="component" value="Unassembled WGS sequence"/>
</dbReference>
<sequence>MFLDPALYPQDMGDYPPYKQATGTYVLAMCANSALYTISTGANIPLQVNTILMP</sequence>
<name>A0A9D4KA79_DREPO</name>
<dbReference type="AlphaFoldDB" id="A0A9D4KA79"/>
<evidence type="ECO:0000313" key="1">
    <source>
        <dbReference type="EMBL" id="KAH3835616.1"/>
    </source>
</evidence>
<dbReference type="EMBL" id="JAIWYP010000004">
    <property type="protein sequence ID" value="KAH3835616.1"/>
    <property type="molecule type" value="Genomic_DNA"/>
</dbReference>
<organism evidence="1 2">
    <name type="scientific">Dreissena polymorpha</name>
    <name type="common">Zebra mussel</name>
    <name type="synonym">Mytilus polymorpha</name>
    <dbReference type="NCBI Taxonomy" id="45954"/>
    <lineage>
        <taxon>Eukaryota</taxon>
        <taxon>Metazoa</taxon>
        <taxon>Spiralia</taxon>
        <taxon>Lophotrochozoa</taxon>
        <taxon>Mollusca</taxon>
        <taxon>Bivalvia</taxon>
        <taxon>Autobranchia</taxon>
        <taxon>Heteroconchia</taxon>
        <taxon>Euheterodonta</taxon>
        <taxon>Imparidentia</taxon>
        <taxon>Neoheterodontei</taxon>
        <taxon>Myida</taxon>
        <taxon>Dreissenoidea</taxon>
        <taxon>Dreissenidae</taxon>
        <taxon>Dreissena</taxon>
    </lineage>
</organism>
<reference evidence="1" key="2">
    <citation type="submission" date="2020-11" db="EMBL/GenBank/DDBJ databases">
        <authorList>
            <person name="McCartney M.A."/>
            <person name="Auch B."/>
            <person name="Kono T."/>
            <person name="Mallez S."/>
            <person name="Becker A."/>
            <person name="Gohl D.M."/>
            <person name="Silverstein K.A.T."/>
            <person name="Koren S."/>
            <person name="Bechman K.B."/>
            <person name="Herman A."/>
            <person name="Abrahante J.E."/>
            <person name="Garbe J."/>
        </authorList>
    </citation>
    <scope>NUCLEOTIDE SEQUENCE</scope>
    <source>
        <strain evidence="1">Duluth1</strain>
        <tissue evidence="1">Whole animal</tissue>
    </source>
</reference>
<proteinExistence type="predicted"/>
<gene>
    <name evidence="1" type="ORF">DPMN_108971</name>
</gene>
<comment type="caution">
    <text evidence="1">The sequence shown here is derived from an EMBL/GenBank/DDBJ whole genome shotgun (WGS) entry which is preliminary data.</text>
</comment>